<name>A0ABQ7NKJ7_BRACM</name>
<organism evidence="2 3">
    <name type="scientific">Brassica rapa subsp. trilocularis</name>
    <dbReference type="NCBI Taxonomy" id="1813537"/>
    <lineage>
        <taxon>Eukaryota</taxon>
        <taxon>Viridiplantae</taxon>
        <taxon>Streptophyta</taxon>
        <taxon>Embryophyta</taxon>
        <taxon>Tracheophyta</taxon>
        <taxon>Spermatophyta</taxon>
        <taxon>Magnoliopsida</taxon>
        <taxon>eudicotyledons</taxon>
        <taxon>Gunneridae</taxon>
        <taxon>Pentapetalae</taxon>
        <taxon>rosids</taxon>
        <taxon>malvids</taxon>
        <taxon>Brassicales</taxon>
        <taxon>Brassicaceae</taxon>
        <taxon>Brassiceae</taxon>
        <taxon>Brassica</taxon>
    </lineage>
</organism>
<reference evidence="2 3" key="1">
    <citation type="submission" date="2021-03" db="EMBL/GenBank/DDBJ databases">
        <authorList>
            <person name="King G.J."/>
            <person name="Bancroft I."/>
            <person name="Baten A."/>
            <person name="Bloomfield J."/>
            <person name="Borpatragohain P."/>
            <person name="He Z."/>
            <person name="Irish N."/>
            <person name="Irwin J."/>
            <person name="Liu K."/>
            <person name="Mauleon R.P."/>
            <person name="Moore J."/>
            <person name="Morris R."/>
            <person name="Ostergaard L."/>
            <person name="Wang B."/>
            <person name="Wells R."/>
        </authorList>
    </citation>
    <scope>NUCLEOTIDE SEQUENCE [LARGE SCALE GENOMIC DNA]</scope>
    <source>
        <strain evidence="2">R-o-18</strain>
        <tissue evidence="2">Leaf</tissue>
    </source>
</reference>
<dbReference type="Proteomes" id="UP000823674">
    <property type="component" value="Chromosome A02"/>
</dbReference>
<keyword evidence="3" id="KW-1185">Reference proteome</keyword>
<evidence type="ECO:0000256" key="1">
    <source>
        <dbReference type="SAM" id="MobiDB-lite"/>
    </source>
</evidence>
<dbReference type="EMBL" id="JADBGQ010000002">
    <property type="protein sequence ID" value="KAG5411345.1"/>
    <property type="molecule type" value="Genomic_DNA"/>
</dbReference>
<feature type="region of interest" description="Disordered" evidence="1">
    <location>
        <begin position="1"/>
        <end position="39"/>
    </location>
</feature>
<accession>A0ABQ7NKJ7</accession>
<gene>
    <name evidence="2" type="primary">A02g510350.1_BraROA</name>
    <name evidence="2" type="ORF">IGI04_007664</name>
</gene>
<sequence length="93" mass="10546">MQFQVSGALCHEENSSLPRGGRLGENNHQLTPLARENIKGTDAAEQETMVLWRRALPTLRSEQRPTFSKISCFESHFGQTISKISYNSSLFNY</sequence>
<comment type="caution">
    <text evidence="2">The sequence shown here is derived from an EMBL/GenBank/DDBJ whole genome shotgun (WGS) entry which is preliminary data.</text>
</comment>
<proteinExistence type="predicted"/>
<evidence type="ECO:0000313" key="3">
    <source>
        <dbReference type="Proteomes" id="UP000823674"/>
    </source>
</evidence>
<evidence type="ECO:0000313" key="2">
    <source>
        <dbReference type="EMBL" id="KAG5411345.1"/>
    </source>
</evidence>
<protein>
    <submittedName>
        <fullName evidence="2">Uncharacterized protein</fullName>
    </submittedName>
</protein>